<keyword evidence="1" id="KW-0472">Membrane</keyword>
<keyword evidence="1" id="KW-1133">Transmembrane helix</keyword>
<evidence type="ECO:0008006" key="4">
    <source>
        <dbReference type="Google" id="ProtNLM"/>
    </source>
</evidence>
<name>A0ABQ8EWT3_9FUNG</name>
<gene>
    <name evidence="2" type="ORF">BASA50_011041</name>
</gene>
<sequence length="252" mass="29336">MYVSDVVSSRLVSRPVLLAIRILFAIFTIVIMFWKISMDGPAYFRYLTTLSWTGIVIYYIVVVAVSLTYRNSKSEKEELPTWVSYLIQFTFSTSQMLPLIVTIIFWTLLRYFLAYADTSIVLFLMVTPHVANLFIAQVELWLTKQKLPLSRIAYTLLAILAYTILSWILNYCFGVEFPYRFFQDLLDIRATPGTSIGWSIAFLCIFFIMSLCIWAEARLRDYLMDRLFPRSDVVIDEPLNIPPKRIEMSAMV</sequence>
<feature type="transmembrane region" description="Helical" evidence="1">
    <location>
        <begin position="82"/>
        <end position="108"/>
    </location>
</feature>
<evidence type="ECO:0000256" key="1">
    <source>
        <dbReference type="SAM" id="Phobius"/>
    </source>
</evidence>
<feature type="transmembrane region" description="Helical" evidence="1">
    <location>
        <begin position="120"/>
        <end position="142"/>
    </location>
</feature>
<proteinExistence type="predicted"/>
<keyword evidence="3" id="KW-1185">Reference proteome</keyword>
<comment type="caution">
    <text evidence="2">The sequence shown here is derived from an EMBL/GenBank/DDBJ whole genome shotgun (WGS) entry which is preliminary data.</text>
</comment>
<dbReference type="EMBL" id="JAFCIX010000550">
    <property type="protein sequence ID" value="KAH6587850.1"/>
    <property type="molecule type" value="Genomic_DNA"/>
</dbReference>
<reference evidence="2 3" key="1">
    <citation type="submission" date="2021-02" db="EMBL/GenBank/DDBJ databases">
        <title>Variation within the Batrachochytrium salamandrivorans European outbreak.</title>
        <authorList>
            <person name="Kelly M."/>
            <person name="Pasmans F."/>
            <person name="Shea T.P."/>
            <person name="Munoz J.F."/>
            <person name="Carranza S."/>
            <person name="Cuomo C.A."/>
            <person name="Martel A."/>
        </authorList>
    </citation>
    <scope>NUCLEOTIDE SEQUENCE [LARGE SCALE GENOMIC DNA]</scope>
    <source>
        <strain evidence="2 3">AMFP18/2</strain>
    </source>
</reference>
<dbReference type="PANTHER" id="PTHR12242:SF22">
    <property type="entry name" value="OS02G0130600 PROTEIN"/>
    <property type="match status" value="1"/>
</dbReference>
<protein>
    <recommendedName>
        <fullName evidence="4">FAR-17a/AIG1-like protein</fullName>
    </recommendedName>
</protein>
<feature type="transmembrane region" description="Helical" evidence="1">
    <location>
        <begin position="154"/>
        <end position="176"/>
    </location>
</feature>
<feature type="transmembrane region" description="Helical" evidence="1">
    <location>
        <begin position="46"/>
        <end position="70"/>
    </location>
</feature>
<dbReference type="PANTHER" id="PTHR12242">
    <property type="entry name" value="OS02G0130600 PROTEIN-RELATED"/>
    <property type="match status" value="1"/>
</dbReference>
<dbReference type="Proteomes" id="UP001648503">
    <property type="component" value="Unassembled WGS sequence"/>
</dbReference>
<accession>A0ABQ8EWT3</accession>
<keyword evidence="1" id="KW-0812">Transmembrane</keyword>
<feature type="transmembrane region" description="Helical" evidence="1">
    <location>
        <begin position="12"/>
        <end position="34"/>
    </location>
</feature>
<evidence type="ECO:0000313" key="2">
    <source>
        <dbReference type="EMBL" id="KAH6587850.1"/>
    </source>
</evidence>
<organism evidence="2 3">
    <name type="scientific">Batrachochytrium salamandrivorans</name>
    <dbReference type="NCBI Taxonomy" id="1357716"/>
    <lineage>
        <taxon>Eukaryota</taxon>
        <taxon>Fungi</taxon>
        <taxon>Fungi incertae sedis</taxon>
        <taxon>Chytridiomycota</taxon>
        <taxon>Chytridiomycota incertae sedis</taxon>
        <taxon>Chytridiomycetes</taxon>
        <taxon>Rhizophydiales</taxon>
        <taxon>Rhizophydiales incertae sedis</taxon>
        <taxon>Batrachochytrium</taxon>
    </lineage>
</organism>
<feature type="transmembrane region" description="Helical" evidence="1">
    <location>
        <begin position="196"/>
        <end position="217"/>
    </location>
</feature>
<evidence type="ECO:0000313" key="3">
    <source>
        <dbReference type="Proteomes" id="UP001648503"/>
    </source>
</evidence>